<organism evidence="1 2">
    <name type="scientific">Phaeocystidibacter marisrubri</name>
    <dbReference type="NCBI Taxonomy" id="1577780"/>
    <lineage>
        <taxon>Bacteria</taxon>
        <taxon>Pseudomonadati</taxon>
        <taxon>Bacteroidota</taxon>
        <taxon>Flavobacteriia</taxon>
        <taxon>Flavobacteriales</taxon>
        <taxon>Phaeocystidibacteraceae</taxon>
        <taxon>Phaeocystidibacter</taxon>
    </lineage>
</organism>
<sequence>MPLRSSRKNDDIIIFLRNLNTSNHSEMIKKLLILILALPLSGFAQDATPADTTVSKWKFGGLYSFTTTQTSLTNWNAGGTNSVNLAGLLRQSADYDGPKWQWSNTLDANYAINIQGASTLKTGDKLEITSRLDRNINTSGSWTTSLFANFRTQFADGFKEAEDVKPISTWMSPGYLTAGIGFTHKSNGLELYLYSLSAAGSFGVEAGEKLRTELGAYLNATYTRNLREGVDLTSNLNLFSNYLEKPQNIDVSWETILLMEVWGPLSVSLQLHLIYDDDILVQNPNAAGDNQSPGLQVKEVLGVGLAYSFGKYKE</sequence>
<name>A0A6L3ZGA7_9FLAO</name>
<dbReference type="EMBL" id="WBVQ01000002">
    <property type="protein sequence ID" value="KAB2816447.1"/>
    <property type="molecule type" value="Genomic_DNA"/>
</dbReference>
<reference evidence="1 2" key="1">
    <citation type="submission" date="2019-10" db="EMBL/GenBank/DDBJ databases">
        <title>Genome sequence of Phaeocystidibacter marisrubri JCM30614 (type strain).</title>
        <authorList>
            <person name="Bowman J.P."/>
        </authorList>
    </citation>
    <scope>NUCLEOTIDE SEQUENCE [LARGE SCALE GENOMIC DNA]</scope>
    <source>
        <strain evidence="1 2">JCM 30614</strain>
    </source>
</reference>
<dbReference type="Proteomes" id="UP000484164">
    <property type="component" value="Unassembled WGS sequence"/>
</dbReference>
<proteinExistence type="predicted"/>
<keyword evidence="2" id="KW-1185">Reference proteome</keyword>
<protein>
    <submittedName>
        <fullName evidence="1">DUF3078 domain-containing protein</fullName>
    </submittedName>
</protein>
<evidence type="ECO:0000313" key="1">
    <source>
        <dbReference type="EMBL" id="KAB2816447.1"/>
    </source>
</evidence>
<dbReference type="OrthoDB" id="1495718at2"/>
<gene>
    <name evidence="1" type="ORF">F8C82_12255</name>
</gene>
<comment type="caution">
    <text evidence="1">The sequence shown here is derived from an EMBL/GenBank/DDBJ whole genome shotgun (WGS) entry which is preliminary data.</text>
</comment>
<evidence type="ECO:0000313" key="2">
    <source>
        <dbReference type="Proteomes" id="UP000484164"/>
    </source>
</evidence>
<dbReference type="AlphaFoldDB" id="A0A6L3ZGA7"/>
<accession>A0A6L3ZGA7</accession>
<dbReference type="InterPro" id="IPR021428">
    <property type="entry name" value="DUF3078"/>
</dbReference>
<dbReference type="Pfam" id="PF11276">
    <property type="entry name" value="DUF3078"/>
    <property type="match status" value="1"/>
</dbReference>